<keyword evidence="2" id="KW-1185">Reference proteome</keyword>
<dbReference type="Proteomes" id="UP000003082">
    <property type="component" value="Unassembled WGS sequence"/>
</dbReference>
<sequence length="39" mass="4565">MFYLKSHLQTVNFNHQIALNIIFSLVNFTRIDKNNAVTV</sequence>
<gene>
    <name evidence="1" type="ORF">CAMRE0001_0891</name>
</gene>
<proteinExistence type="predicted"/>
<dbReference type="AlphaFoldDB" id="B9D215"/>
<accession>B9D215</accession>
<dbReference type="EMBL" id="ACFU01000011">
    <property type="protein sequence ID" value="EEF13933.1"/>
    <property type="molecule type" value="Genomic_DNA"/>
</dbReference>
<dbReference type="STRING" id="553218.CAMRE0001_0891"/>
<organism evidence="1 2">
    <name type="scientific">Campylobacter rectus RM3267</name>
    <dbReference type="NCBI Taxonomy" id="553218"/>
    <lineage>
        <taxon>Bacteria</taxon>
        <taxon>Pseudomonadati</taxon>
        <taxon>Campylobacterota</taxon>
        <taxon>Epsilonproteobacteria</taxon>
        <taxon>Campylobacterales</taxon>
        <taxon>Campylobacteraceae</taxon>
        <taxon>Campylobacter</taxon>
    </lineage>
</organism>
<name>B9D215_CAMRE</name>
<evidence type="ECO:0000313" key="1">
    <source>
        <dbReference type="EMBL" id="EEF13933.1"/>
    </source>
</evidence>
<evidence type="ECO:0000313" key="2">
    <source>
        <dbReference type="Proteomes" id="UP000003082"/>
    </source>
</evidence>
<comment type="caution">
    <text evidence="1">The sequence shown here is derived from an EMBL/GenBank/DDBJ whole genome shotgun (WGS) entry which is preliminary data.</text>
</comment>
<protein>
    <submittedName>
        <fullName evidence="1">Uncharacterized protein</fullName>
    </submittedName>
</protein>
<reference evidence="1 2" key="1">
    <citation type="submission" date="2008-08" db="EMBL/GenBank/DDBJ databases">
        <authorList>
            <person name="Madupu R."/>
            <person name="Durkin A.S."/>
            <person name="Torralba M."/>
            <person name="Methe B."/>
            <person name="Sutton G.G."/>
            <person name="Strausberg R.L."/>
            <person name="Nelson K.E."/>
        </authorList>
    </citation>
    <scope>NUCLEOTIDE SEQUENCE [LARGE SCALE GENOMIC DNA]</scope>
    <source>
        <strain evidence="1 2">RM3267</strain>
    </source>
</reference>